<evidence type="ECO:0000256" key="3">
    <source>
        <dbReference type="ARBA" id="ARBA00022722"/>
    </source>
</evidence>
<dbReference type="OrthoDB" id="2208902at2759"/>
<proteinExistence type="predicted"/>
<dbReference type="InterPro" id="IPR043502">
    <property type="entry name" value="DNA/RNA_pol_sf"/>
</dbReference>
<feature type="domain" description="Reverse transcriptase RNase H-like" evidence="7">
    <location>
        <begin position="27"/>
        <end position="133"/>
    </location>
</feature>
<evidence type="ECO:0000256" key="4">
    <source>
        <dbReference type="ARBA" id="ARBA00022759"/>
    </source>
</evidence>
<organism evidence="8 9">
    <name type="scientific">Austropuccinia psidii MF-1</name>
    <dbReference type="NCBI Taxonomy" id="1389203"/>
    <lineage>
        <taxon>Eukaryota</taxon>
        <taxon>Fungi</taxon>
        <taxon>Dikarya</taxon>
        <taxon>Basidiomycota</taxon>
        <taxon>Pucciniomycotina</taxon>
        <taxon>Pucciniomycetes</taxon>
        <taxon>Pucciniales</taxon>
        <taxon>Sphaerophragmiaceae</taxon>
        <taxon>Austropuccinia</taxon>
    </lineage>
</organism>
<gene>
    <name evidence="8" type="ORF">O181_035663</name>
</gene>
<reference evidence="8" key="1">
    <citation type="submission" date="2021-03" db="EMBL/GenBank/DDBJ databases">
        <title>Draft genome sequence of rust myrtle Austropuccinia psidii MF-1, a brazilian biotype.</title>
        <authorList>
            <person name="Quecine M.C."/>
            <person name="Pachon D.M.R."/>
            <person name="Bonatelli M.L."/>
            <person name="Correr F.H."/>
            <person name="Franceschini L.M."/>
            <person name="Leite T.F."/>
            <person name="Margarido G.R.A."/>
            <person name="Almeida C.A."/>
            <person name="Ferrarezi J.A."/>
            <person name="Labate C.A."/>
        </authorList>
    </citation>
    <scope>NUCLEOTIDE SEQUENCE</scope>
    <source>
        <strain evidence="8">MF-1</strain>
    </source>
</reference>
<dbReference type="CDD" id="cd09274">
    <property type="entry name" value="RNase_HI_RT_Ty3"/>
    <property type="match status" value="1"/>
</dbReference>
<dbReference type="PANTHER" id="PTHR37984">
    <property type="entry name" value="PROTEIN CBG26694"/>
    <property type="match status" value="1"/>
</dbReference>
<dbReference type="Pfam" id="PF17917">
    <property type="entry name" value="RT_RNaseH"/>
    <property type="match status" value="1"/>
</dbReference>
<dbReference type="InterPro" id="IPR041373">
    <property type="entry name" value="RT_RNaseH"/>
</dbReference>
<dbReference type="InterPro" id="IPR050951">
    <property type="entry name" value="Retrovirus_Pol_polyprotein"/>
</dbReference>
<dbReference type="PANTHER" id="PTHR37984:SF5">
    <property type="entry name" value="PROTEIN NYNRIN-LIKE"/>
    <property type="match status" value="1"/>
</dbReference>
<protein>
    <recommendedName>
        <fullName evidence="7">Reverse transcriptase RNase H-like domain-containing protein</fullName>
    </recommendedName>
</protein>
<name>A0A9Q3D5X2_9BASI</name>
<keyword evidence="3" id="KW-0540">Nuclease</keyword>
<keyword evidence="2" id="KW-0548">Nucleotidyltransferase</keyword>
<evidence type="ECO:0000256" key="5">
    <source>
        <dbReference type="ARBA" id="ARBA00022801"/>
    </source>
</evidence>
<evidence type="ECO:0000256" key="2">
    <source>
        <dbReference type="ARBA" id="ARBA00022695"/>
    </source>
</evidence>
<keyword evidence="5" id="KW-0378">Hydrolase</keyword>
<keyword evidence="6" id="KW-0695">RNA-directed DNA polymerase</keyword>
<keyword evidence="9" id="KW-1185">Reference proteome</keyword>
<evidence type="ECO:0000256" key="1">
    <source>
        <dbReference type="ARBA" id="ARBA00022679"/>
    </source>
</evidence>
<dbReference type="GO" id="GO:0004519">
    <property type="term" value="F:endonuclease activity"/>
    <property type="evidence" value="ECO:0007669"/>
    <property type="project" value="UniProtKB-KW"/>
</dbReference>
<accession>A0A9Q3D5X2</accession>
<dbReference type="GO" id="GO:0003964">
    <property type="term" value="F:RNA-directed DNA polymerase activity"/>
    <property type="evidence" value="ECO:0007669"/>
    <property type="project" value="UniProtKB-KW"/>
</dbReference>
<evidence type="ECO:0000313" key="8">
    <source>
        <dbReference type="EMBL" id="MBW0495948.1"/>
    </source>
</evidence>
<evidence type="ECO:0000256" key="6">
    <source>
        <dbReference type="ARBA" id="ARBA00022918"/>
    </source>
</evidence>
<comment type="caution">
    <text evidence="8">The sequence shown here is derived from an EMBL/GenBank/DDBJ whole genome shotgun (WGS) entry which is preliminary data.</text>
</comment>
<keyword evidence="1" id="KW-0808">Transferase</keyword>
<evidence type="ECO:0000259" key="7">
    <source>
        <dbReference type="Pfam" id="PF17917"/>
    </source>
</evidence>
<evidence type="ECO:0000313" key="9">
    <source>
        <dbReference type="Proteomes" id="UP000765509"/>
    </source>
</evidence>
<dbReference type="AlphaFoldDB" id="A0A9Q3D5X2"/>
<sequence length="192" mass="22364">MTEERVKPYEELKNSLTTSPFLLIPDWKPPFKLYINVCGEGLGSALHQTQLINDKPVEGPICFISRQIKPTEARYGVSQMECLFLVWDLEKSHYYLDGTVFDVITDCKAVRYLLKMKTPNRHMPRWTISIQEYRRSMNIVHKSGNIHKNEDGLSRWALENIPESPAWVPQEEHHIEGIFVTDIGTKFFNQVK</sequence>
<dbReference type="SUPFAM" id="SSF56672">
    <property type="entry name" value="DNA/RNA polymerases"/>
    <property type="match status" value="1"/>
</dbReference>
<dbReference type="GO" id="GO:0016787">
    <property type="term" value="F:hydrolase activity"/>
    <property type="evidence" value="ECO:0007669"/>
    <property type="project" value="UniProtKB-KW"/>
</dbReference>
<dbReference type="Proteomes" id="UP000765509">
    <property type="component" value="Unassembled WGS sequence"/>
</dbReference>
<keyword evidence="4" id="KW-0255">Endonuclease</keyword>
<dbReference type="EMBL" id="AVOT02013364">
    <property type="protein sequence ID" value="MBW0495948.1"/>
    <property type="molecule type" value="Genomic_DNA"/>
</dbReference>